<dbReference type="SUPFAM" id="SSF52833">
    <property type="entry name" value="Thioredoxin-like"/>
    <property type="match status" value="1"/>
</dbReference>
<dbReference type="SUPFAM" id="SSF53901">
    <property type="entry name" value="Thiolase-like"/>
    <property type="match status" value="2"/>
</dbReference>
<dbReference type="InterPro" id="IPR050215">
    <property type="entry name" value="Thiolase-like_sf_Thiolase"/>
</dbReference>
<dbReference type="InterPro" id="IPR036282">
    <property type="entry name" value="Glutathione-S-Trfase_C_sf"/>
</dbReference>
<dbReference type="AlphaFoldDB" id="A0A5N6L1S8"/>
<dbReference type="GO" id="GO:0010124">
    <property type="term" value="P:phenylacetate catabolic process"/>
    <property type="evidence" value="ECO:0007669"/>
    <property type="project" value="TreeGrafter"/>
</dbReference>
<feature type="domain" description="GST C-terminal" evidence="6">
    <location>
        <begin position="527"/>
        <end position="652"/>
    </location>
</feature>
<evidence type="ECO:0008006" key="9">
    <source>
        <dbReference type="Google" id="ProtNLM"/>
    </source>
</evidence>
<dbReference type="EMBL" id="VIBQ01000066">
    <property type="protein sequence ID" value="KAB8576177.1"/>
    <property type="molecule type" value="Genomic_DNA"/>
</dbReference>
<dbReference type="Pfam" id="PF00108">
    <property type="entry name" value="Thiolase_N"/>
    <property type="match status" value="1"/>
</dbReference>
<dbReference type="Proteomes" id="UP000327013">
    <property type="component" value="Unassembled WGS sequence"/>
</dbReference>
<dbReference type="GO" id="GO:0005777">
    <property type="term" value="C:peroxisome"/>
    <property type="evidence" value="ECO:0007669"/>
    <property type="project" value="TreeGrafter"/>
</dbReference>
<evidence type="ECO:0000256" key="2">
    <source>
        <dbReference type="ARBA" id="ARBA00022679"/>
    </source>
</evidence>
<comment type="similarity">
    <text evidence="1">Belongs to the thiolase-like superfamily. Thiolase family.</text>
</comment>
<dbReference type="PROSITE" id="PS00737">
    <property type="entry name" value="THIOLASE_2"/>
    <property type="match status" value="1"/>
</dbReference>
<keyword evidence="3" id="KW-0012">Acyltransferase</keyword>
<evidence type="ECO:0000313" key="8">
    <source>
        <dbReference type="Proteomes" id="UP000327013"/>
    </source>
</evidence>
<dbReference type="Gene3D" id="1.20.1050.10">
    <property type="match status" value="1"/>
</dbReference>
<dbReference type="InterPro" id="IPR010987">
    <property type="entry name" value="Glutathione-S-Trfase_C-like"/>
</dbReference>
<sequence>MTTAQSRLSALTSHLTPPPPTGKAALLRKAPDDVVITCALRTPLTRARKGPLRDTPLEDLVVATLAALRARSAVDPAAVEDVCLGNVLHPAANYVARAAVLAAGFPVTTAASVANRWCSSGLLAVQTIANQIRAGQIACGIAVGAESMSGTPDGGAPRLSARVAGHGKVRDAQMPMGWTSENVAAEFGVGREAQDGFAARSQGKAERAKREGWTRDEIVEVETEVLVDPAKKDGERKRVVVTEDDGVRPGTTAEGLGKIRAAFPQWKPSTTTGGNASQVTDGAAGLLLMRRDLAERMGQPILAKFVGAVVVGLEPKIMGIGPTYAIPKLMEKVGLEMGDVDLFEINEAFSSMGVYCQQKLDIPEEKFNPRGGAVALGHPLGCTGARQIVTALSELKRRNEKIAVTSIDSRHTGAEHGILLSRPVVVERLTIDKGLHLLTEATPNGKKVQIYLEELKIAYGTAWTTSLIDLETDEQKKPWFLRLNVNGRIPVLVDASQSPPVSVMESSAILVYLQENFDGNNHFGFGTPHERSQVLQWLFFWHAATPVQGQTRRQDARLRLEMLRIYSVLEHHLSGKYNGVPRDYLAGDGSGKYSIADMGTWPHVKAYRSVGFSDADMTPFPKLLSWIQAISQRPGVIHGISDKYDSEENSALVLRN</sequence>
<name>A0A5N6L1S8_9ROSI</name>
<dbReference type="Gene3D" id="3.40.30.10">
    <property type="entry name" value="Glutaredoxin"/>
    <property type="match status" value="1"/>
</dbReference>
<dbReference type="InterPro" id="IPR020616">
    <property type="entry name" value="Thiolase_N"/>
</dbReference>
<evidence type="ECO:0000256" key="1">
    <source>
        <dbReference type="ARBA" id="ARBA00010982"/>
    </source>
</evidence>
<proteinExistence type="inferred from homology"/>
<feature type="compositionally biased region" description="Polar residues" evidence="4">
    <location>
        <begin position="1"/>
        <end position="15"/>
    </location>
</feature>
<accession>A0A5N6L1S8</accession>
<feature type="domain" description="GST N-terminal" evidence="5">
    <location>
        <begin position="432"/>
        <end position="521"/>
    </location>
</feature>
<keyword evidence="2" id="KW-0808">Transferase</keyword>
<evidence type="ECO:0000259" key="6">
    <source>
        <dbReference type="PROSITE" id="PS50405"/>
    </source>
</evidence>
<dbReference type="OrthoDB" id="1919220at2759"/>
<dbReference type="InterPro" id="IPR040079">
    <property type="entry name" value="Glutathione_S-Trfase"/>
</dbReference>
<evidence type="ECO:0000256" key="4">
    <source>
        <dbReference type="SAM" id="MobiDB-lite"/>
    </source>
</evidence>
<dbReference type="Gene3D" id="3.40.47.10">
    <property type="match status" value="2"/>
</dbReference>
<reference evidence="7 8" key="1">
    <citation type="submission" date="2019-06" db="EMBL/GenBank/DDBJ databases">
        <title>A chromosomal-level reference genome of Carpinus fangiana (Coryloideae, Betulaceae).</title>
        <authorList>
            <person name="Yang X."/>
            <person name="Wang Z."/>
            <person name="Zhang L."/>
            <person name="Hao G."/>
            <person name="Liu J."/>
            <person name="Yang Y."/>
        </authorList>
    </citation>
    <scope>NUCLEOTIDE SEQUENCE [LARGE SCALE GENOMIC DNA]</scope>
    <source>
        <strain evidence="7">Cfa_2016G</strain>
        <tissue evidence="7">Leaf</tissue>
    </source>
</reference>
<dbReference type="NCBIfam" id="TIGR01930">
    <property type="entry name" value="AcCoA-C-Actrans"/>
    <property type="match status" value="1"/>
</dbReference>
<dbReference type="InterPro" id="IPR016039">
    <property type="entry name" value="Thiolase-like"/>
</dbReference>
<dbReference type="PROSITE" id="PS50404">
    <property type="entry name" value="GST_NTER"/>
    <property type="match status" value="1"/>
</dbReference>
<dbReference type="SFLD" id="SFLDG00358">
    <property type="entry name" value="Main_(cytGST)"/>
    <property type="match status" value="1"/>
</dbReference>
<protein>
    <recommendedName>
        <fullName evidence="9">GST N-terminal domain-containing protein</fullName>
    </recommendedName>
</protein>
<dbReference type="PANTHER" id="PTHR43853">
    <property type="entry name" value="3-KETOACYL-COA THIOLASE, PEROXISOMAL"/>
    <property type="match status" value="1"/>
</dbReference>
<dbReference type="InterPro" id="IPR036249">
    <property type="entry name" value="Thioredoxin-like_sf"/>
</dbReference>
<dbReference type="SUPFAM" id="SSF47616">
    <property type="entry name" value="GST C-terminal domain-like"/>
    <property type="match status" value="1"/>
</dbReference>
<dbReference type="InterPro" id="IPR004045">
    <property type="entry name" value="Glutathione_S-Trfase_N"/>
</dbReference>
<dbReference type="InterPro" id="IPR020617">
    <property type="entry name" value="Thiolase_C"/>
</dbReference>
<dbReference type="InterPro" id="IPR020613">
    <property type="entry name" value="Thiolase_CS"/>
</dbReference>
<dbReference type="CDD" id="cd00751">
    <property type="entry name" value="thiolase"/>
    <property type="match status" value="1"/>
</dbReference>
<dbReference type="GO" id="GO:0003988">
    <property type="term" value="F:acetyl-CoA C-acyltransferase activity"/>
    <property type="evidence" value="ECO:0007669"/>
    <property type="project" value="TreeGrafter"/>
</dbReference>
<dbReference type="PROSITE" id="PS50405">
    <property type="entry name" value="GST_CTER"/>
    <property type="match status" value="1"/>
</dbReference>
<evidence type="ECO:0000256" key="3">
    <source>
        <dbReference type="ARBA" id="ARBA00023315"/>
    </source>
</evidence>
<comment type="caution">
    <text evidence="7">The sequence shown here is derived from an EMBL/GenBank/DDBJ whole genome shotgun (WGS) entry which is preliminary data.</text>
</comment>
<gene>
    <name evidence="7" type="ORF">FH972_025705</name>
</gene>
<dbReference type="PANTHER" id="PTHR43853:SF12">
    <property type="entry name" value="ACETYL-COA C-ACETYLTRANSFERASE"/>
    <property type="match status" value="1"/>
</dbReference>
<dbReference type="Pfam" id="PF13409">
    <property type="entry name" value="GST_N_2"/>
    <property type="match status" value="1"/>
</dbReference>
<keyword evidence="8" id="KW-1185">Reference proteome</keyword>
<dbReference type="CDD" id="cd03048">
    <property type="entry name" value="GST_N_Ure2p_like"/>
    <property type="match status" value="1"/>
</dbReference>
<evidence type="ECO:0000313" key="7">
    <source>
        <dbReference type="EMBL" id="KAB8576177.1"/>
    </source>
</evidence>
<organism evidence="7 8">
    <name type="scientific">Carpinus fangiana</name>
    <dbReference type="NCBI Taxonomy" id="176857"/>
    <lineage>
        <taxon>Eukaryota</taxon>
        <taxon>Viridiplantae</taxon>
        <taxon>Streptophyta</taxon>
        <taxon>Embryophyta</taxon>
        <taxon>Tracheophyta</taxon>
        <taxon>Spermatophyta</taxon>
        <taxon>Magnoliopsida</taxon>
        <taxon>eudicotyledons</taxon>
        <taxon>Gunneridae</taxon>
        <taxon>Pentapetalae</taxon>
        <taxon>rosids</taxon>
        <taxon>fabids</taxon>
        <taxon>Fagales</taxon>
        <taxon>Betulaceae</taxon>
        <taxon>Carpinus</taxon>
    </lineage>
</organism>
<dbReference type="SFLD" id="SFLDS00019">
    <property type="entry name" value="Glutathione_Transferase_(cytos"/>
    <property type="match status" value="1"/>
</dbReference>
<dbReference type="Pfam" id="PF02803">
    <property type="entry name" value="Thiolase_C"/>
    <property type="match status" value="1"/>
</dbReference>
<feature type="region of interest" description="Disordered" evidence="4">
    <location>
        <begin position="1"/>
        <end position="22"/>
    </location>
</feature>
<evidence type="ECO:0000259" key="5">
    <source>
        <dbReference type="PROSITE" id="PS50404"/>
    </source>
</evidence>
<dbReference type="InterPro" id="IPR002155">
    <property type="entry name" value="Thiolase"/>
</dbReference>
<dbReference type="GO" id="GO:0006635">
    <property type="term" value="P:fatty acid beta-oxidation"/>
    <property type="evidence" value="ECO:0007669"/>
    <property type="project" value="TreeGrafter"/>
</dbReference>